<proteinExistence type="predicted"/>
<gene>
    <name evidence="1" type="ORF">HYY20_08750</name>
</gene>
<evidence type="ECO:0000313" key="2">
    <source>
        <dbReference type="Proteomes" id="UP000769766"/>
    </source>
</evidence>
<comment type="caution">
    <text evidence="1">The sequence shown here is derived from an EMBL/GenBank/DDBJ whole genome shotgun (WGS) entry which is preliminary data.</text>
</comment>
<sequence>MSSPDAPREEARPPTIEDLLKLCQRLSQEQVKYVLIGGFAMIYHGMPRATEDIDLLVDPSSENVEKIKKALSFLPDKAILEINSTDIDKYQVVRIVDEFVIDLIKAACEIDYEQAVCERFLWRGVEVIIADVETMIKTKQSVRPKDKEDLAFLQQLKKIEG</sequence>
<dbReference type="Proteomes" id="UP000769766">
    <property type="component" value="Unassembled WGS sequence"/>
</dbReference>
<organism evidence="1 2">
    <name type="scientific">Tectimicrobiota bacterium</name>
    <dbReference type="NCBI Taxonomy" id="2528274"/>
    <lineage>
        <taxon>Bacteria</taxon>
        <taxon>Pseudomonadati</taxon>
        <taxon>Nitrospinota/Tectimicrobiota group</taxon>
        <taxon>Candidatus Tectimicrobiota</taxon>
    </lineage>
</organism>
<reference evidence="1" key="1">
    <citation type="submission" date="2020-07" db="EMBL/GenBank/DDBJ databases">
        <title>Huge and variable diversity of episymbiotic CPR bacteria and DPANN archaea in groundwater ecosystems.</title>
        <authorList>
            <person name="He C.Y."/>
            <person name="Keren R."/>
            <person name="Whittaker M."/>
            <person name="Farag I.F."/>
            <person name="Doudna J."/>
            <person name="Cate J.H.D."/>
            <person name="Banfield J.F."/>
        </authorList>
    </citation>
    <scope>NUCLEOTIDE SEQUENCE</scope>
    <source>
        <strain evidence="1">NC_groundwater_672_Ag_B-0.1um_62_36</strain>
    </source>
</reference>
<dbReference type="GO" id="GO:0016740">
    <property type="term" value="F:transferase activity"/>
    <property type="evidence" value="ECO:0007669"/>
    <property type="project" value="UniProtKB-KW"/>
</dbReference>
<accession>A0A932FX35</accession>
<dbReference type="AlphaFoldDB" id="A0A932FX35"/>
<dbReference type="SUPFAM" id="SSF81301">
    <property type="entry name" value="Nucleotidyltransferase"/>
    <property type="match status" value="1"/>
</dbReference>
<dbReference type="Pfam" id="PF08843">
    <property type="entry name" value="AbiEii"/>
    <property type="match status" value="1"/>
</dbReference>
<dbReference type="EMBL" id="JACPRF010000264">
    <property type="protein sequence ID" value="MBI2876957.1"/>
    <property type="molecule type" value="Genomic_DNA"/>
</dbReference>
<evidence type="ECO:0000313" key="1">
    <source>
        <dbReference type="EMBL" id="MBI2876957.1"/>
    </source>
</evidence>
<dbReference type="InterPro" id="IPR014942">
    <property type="entry name" value="AbiEii"/>
</dbReference>
<dbReference type="Gene3D" id="3.30.460.40">
    <property type="match status" value="1"/>
</dbReference>
<name>A0A932FX35_UNCTE</name>
<protein>
    <submittedName>
        <fullName evidence="1">Nucleotidyl transferase AbiEii/AbiGii toxin family protein</fullName>
    </submittedName>
</protein>
<dbReference type="InterPro" id="IPR043519">
    <property type="entry name" value="NT_sf"/>
</dbReference>
<keyword evidence="1" id="KW-0808">Transferase</keyword>